<feature type="coiled-coil region" evidence="1">
    <location>
        <begin position="131"/>
        <end position="163"/>
    </location>
</feature>
<dbReference type="GO" id="GO:0000155">
    <property type="term" value="F:phosphorelay sensor kinase activity"/>
    <property type="evidence" value="ECO:0007669"/>
    <property type="project" value="InterPro"/>
</dbReference>
<comment type="caution">
    <text evidence="4">The sequence shown here is derived from an EMBL/GenBank/DDBJ whole genome shotgun (WGS) entry which is preliminary data.</text>
</comment>
<accession>A0A848IXQ4</accession>
<proteinExistence type="predicted"/>
<evidence type="ECO:0000313" key="5">
    <source>
        <dbReference type="Proteomes" id="UP000559010"/>
    </source>
</evidence>
<dbReference type="GO" id="GO:0016020">
    <property type="term" value="C:membrane"/>
    <property type="evidence" value="ECO:0007669"/>
    <property type="project" value="InterPro"/>
</dbReference>
<evidence type="ECO:0000259" key="3">
    <source>
        <dbReference type="Pfam" id="PF06580"/>
    </source>
</evidence>
<feature type="domain" description="Signal transduction histidine kinase internal region" evidence="3">
    <location>
        <begin position="156"/>
        <end position="231"/>
    </location>
</feature>
<feature type="transmembrane region" description="Helical" evidence="2">
    <location>
        <begin position="74"/>
        <end position="95"/>
    </location>
</feature>
<dbReference type="InterPro" id="IPR050640">
    <property type="entry name" value="Bact_2-comp_sensor_kinase"/>
</dbReference>
<keyword evidence="2" id="KW-1133">Transmembrane helix</keyword>
<keyword evidence="2" id="KW-0812">Transmembrane</keyword>
<keyword evidence="4" id="KW-0808">Transferase</keyword>
<protein>
    <submittedName>
        <fullName evidence="4">Histidine kinase</fullName>
    </submittedName>
</protein>
<feature type="transmembrane region" description="Helical" evidence="2">
    <location>
        <begin position="7"/>
        <end position="28"/>
    </location>
</feature>
<reference evidence="4 5" key="1">
    <citation type="submission" date="2020-04" db="EMBL/GenBank/DDBJ databases">
        <title>Flammeovirgaceae bacterium KN852 isolated from deep sea.</title>
        <authorList>
            <person name="Zhang D.-C."/>
        </authorList>
    </citation>
    <scope>NUCLEOTIDE SEQUENCE [LARGE SCALE GENOMIC DNA]</scope>
    <source>
        <strain evidence="4 5">KN852</strain>
    </source>
</reference>
<dbReference type="Pfam" id="PF06580">
    <property type="entry name" value="His_kinase"/>
    <property type="match status" value="1"/>
</dbReference>
<dbReference type="PANTHER" id="PTHR34220">
    <property type="entry name" value="SENSOR HISTIDINE KINASE YPDA"/>
    <property type="match status" value="1"/>
</dbReference>
<organism evidence="4 5">
    <name type="scientific">Marinigracilibium pacificum</name>
    <dbReference type="NCBI Taxonomy" id="2729599"/>
    <lineage>
        <taxon>Bacteria</taxon>
        <taxon>Pseudomonadati</taxon>
        <taxon>Bacteroidota</taxon>
        <taxon>Cytophagia</taxon>
        <taxon>Cytophagales</taxon>
        <taxon>Flammeovirgaceae</taxon>
        <taxon>Marinigracilibium</taxon>
    </lineage>
</organism>
<feature type="transmembrane region" description="Helical" evidence="2">
    <location>
        <begin position="115"/>
        <end position="135"/>
    </location>
</feature>
<keyword evidence="5" id="KW-1185">Reference proteome</keyword>
<keyword evidence="1" id="KW-0175">Coiled coil</keyword>
<dbReference type="InterPro" id="IPR010559">
    <property type="entry name" value="Sig_transdc_His_kin_internal"/>
</dbReference>
<keyword evidence="4" id="KW-0418">Kinase</keyword>
<dbReference type="Proteomes" id="UP000559010">
    <property type="component" value="Unassembled WGS sequence"/>
</dbReference>
<gene>
    <name evidence="4" type="ORF">HH304_08400</name>
</gene>
<keyword evidence="2" id="KW-0472">Membrane</keyword>
<sequence length="351" mass="40947">MLFNNKYRWLIIALISIYSFLNIMFTVGEKIFDFNAPPIFLFFILTFQVIFIWEGNRTLFNKIEKNYGSTLKTLLFYYSISIILVVAISFIAVLITAGILEGAKTGFWNNLRLDLAFVFRVNLFLHTVNAIVIYAQKATTMKEEKNKLEKEILEVQYDALRNQLNPHFLFNNLNALSSLISISPDRAEKFVEKLSLIFRYLLQHNSNNLVTIKEEIDFIKNYLDLYKERYGIALTYEINIDQEFENQLIVPSVTQLICENIFKYNSFTKQNPIHIRINIDKENNYLDIWNSRNPKAVTKTDSSGVGFKNIVKRYENFSDKKIESLNNDSTFSVRLPIIPTDSSNELLNNRG</sequence>
<dbReference type="EMBL" id="JABBNU010000004">
    <property type="protein sequence ID" value="NMM48416.1"/>
    <property type="molecule type" value="Genomic_DNA"/>
</dbReference>
<evidence type="ECO:0000313" key="4">
    <source>
        <dbReference type="EMBL" id="NMM48416.1"/>
    </source>
</evidence>
<name>A0A848IXQ4_9BACT</name>
<feature type="transmembrane region" description="Helical" evidence="2">
    <location>
        <begin position="34"/>
        <end position="53"/>
    </location>
</feature>
<evidence type="ECO:0000256" key="2">
    <source>
        <dbReference type="SAM" id="Phobius"/>
    </source>
</evidence>
<dbReference type="PANTHER" id="PTHR34220:SF7">
    <property type="entry name" value="SENSOR HISTIDINE KINASE YPDA"/>
    <property type="match status" value="1"/>
</dbReference>
<evidence type="ECO:0000256" key="1">
    <source>
        <dbReference type="SAM" id="Coils"/>
    </source>
</evidence>
<dbReference type="AlphaFoldDB" id="A0A848IXQ4"/>